<reference evidence="4 5" key="1">
    <citation type="journal article" date="2014" name="PLoS ONE">
        <title>The first complete genome sequence of the class fimbriimonadia in the phylum armatimonadetes.</title>
        <authorList>
            <person name="Hu Z.Y."/>
            <person name="Wang Y.Z."/>
            <person name="Im W.T."/>
            <person name="Wang S.Y."/>
            <person name="Zhao G.P."/>
            <person name="Zheng H.J."/>
            <person name="Quan Z.X."/>
        </authorList>
    </citation>
    <scope>NUCLEOTIDE SEQUENCE [LARGE SCALE GENOMIC DNA]</scope>
    <source>
        <strain evidence="4">Gsoil 348</strain>
    </source>
</reference>
<gene>
    <name evidence="4" type="ORF">OP10G_3244</name>
</gene>
<feature type="transmembrane region" description="Helical" evidence="2">
    <location>
        <begin position="311"/>
        <end position="329"/>
    </location>
</feature>
<feature type="transmembrane region" description="Helical" evidence="2">
    <location>
        <begin position="111"/>
        <end position="134"/>
    </location>
</feature>
<feature type="compositionally biased region" description="Polar residues" evidence="1">
    <location>
        <begin position="339"/>
        <end position="349"/>
    </location>
</feature>
<proteinExistence type="predicted"/>
<accession>A0A068NTF6</accession>
<dbReference type="PANTHER" id="PTHR34978:SF3">
    <property type="entry name" value="SLR0241 PROTEIN"/>
    <property type="match status" value="1"/>
</dbReference>
<evidence type="ECO:0000256" key="1">
    <source>
        <dbReference type="SAM" id="MobiDB-lite"/>
    </source>
</evidence>
<feature type="transmembrane region" description="Helical" evidence="2">
    <location>
        <begin position="215"/>
        <end position="237"/>
    </location>
</feature>
<feature type="transmembrane region" description="Helical" evidence="2">
    <location>
        <begin position="272"/>
        <end position="290"/>
    </location>
</feature>
<keyword evidence="2" id="KW-1133">Transmembrane helix</keyword>
<evidence type="ECO:0000256" key="2">
    <source>
        <dbReference type="SAM" id="Phobius"/>
    </source>
</evidence>
<evidence type="ECO:0000313" key="5">
    <source>
        <dbReference type="Proteomes" id="UP000027982"/>
    </source>
</evidence>
<dbReference type="EMBL" id="CP007139">
    <property type="protein sequence ID" value="AIE86612.1"/>
    <property type="molecule type" value="Genomic_DNA"/>
</dbReference>
<feature type="compositionally biased region" description="Basic residues" evidence="1">
    <location>
        <begin position="350"/>
        <end position="367"/>
    </location>
</feature>
<protein>
    <submittedName>
        <fullName evidence="4">Putative glycine-rich protein</fullName>
    </submittedName>
</protein>
<feature type="compositionally biased region" description="Low complexity" evidence="1">
    <location>
        <begin position="448"/>
        <end position="462"/>
    </location>
</feature>
<dbReference type="InterPro" id="IPR052173">
    <property type="entry name" value="Beta-lactam_resp_regulator"/>
</dbReference>
<feature type="domain" description="Peptidase M56" evidence="3">
    <location>
        <begin position="15"/>
        <end position="297"/>
    </location>
</feature>
<feature type="transmembrane region" description="Helical" evidence="2">
    <location>
        <begin position="46"/>
        <end position="70"/>
    </location>
</feature>
<dbReference type="eggNOG" id="COG4219">
    <property type="taxonomic scope" value="Bacteria"/>
</dbReference>
<evidence type="ECO:0000313" key="4">
    <source>
        <dbReference type="EMBL" id="AIE86612.1"/>
    </source>
</evidence>
<dbReference type="Pfam" id="PF05569">
    <property type="entry name" value="Peptidase_M56"/>
    <property type="match status" value="1"/>
</dbReference>
<feature type="compositionally biased region" description="Gly residues" evidence="1">
    <location>
        <begin position="463"/>
        <end position="474"/>
    </location>
</feature>
<keyword evidence="5" id="KW-1185">Reference proteome</keyword>
<sequence length="631" mass="64105">MNAANAVAESWARALFAASWQGGLFILGVWALCIAFRRMPPWVKSWLWWIACTQMLLRVFLTLPIAMAVATPALPAAVATVEHAIVIESSPAPVTALVERSTPEPERPSPMLILMGLWGVGVVTGGGIAVRRLLGARRLVKRAAPLNSELALTILNELTDRPPRLLESPDVKCPLLAGYVRPVIVVPSGFADEHDAGEIRMAFAHEVAHLRRRDLWLSFAVATVQTAYFFHPLVWLASHETAIAREEACDLDVLRLCGESPSVYAHFLFKSAQGRTPVAALGAAYGYRNLRRRITMLKRTSNLSKSSLRRSWLVLIAAGAAAALPWSVVAQSSARTKTLGSTLKTATGSKSKKNHSAKTISKSKKSKPSSSAPTGLTGTAGVPLAASLVGGGVPGGMAGGISSPRLGGLQVGGGAPGGVSTAAQTGGFGGGGLTGAAGSGGFGGSVATGGRQTTTRSVRGASSRGGGLGTGSAAAGGFGGGTTKGGGPSAGGFGGISGGGGFGGGSAGGGLGGAVETVGLGGLSGGGVGGQEGPVEADGVVATPAENSGGPSLERLITADVEHGMVEKAIIQVLKASGTNFVIKAKIRPEIITCHFSQSSALTVLSSILKGSDQALTYRREGDVIYIVAKE</sequence>
<dbReference type="AlphaFoldDB" id="A0A068NTF6"/>
<dbReference type="InterPro" id="IPR008756">
    <property type="entry name" value="Peptidase_M56"/>
</dbReference>
<dbReference type="CDD" id="cd07341">
    <property type="entry name" value="M56_BlaR1_MecR1_like"/>
    <property type="match status" value="1"/>
</dbReference>
<name>A0A068NTF6_FIMGI</name>
<dbReference type="HOGENOM" id="CLU_433298_0_0_0"/>
<feature type="region of interest" description="Disordered" evidence="1">
    <location>
        <begin position="339"/>
        <end position="376"/>
    </location>
</feature>
<keyword evidence="2" id="KW-0812">Transmembrane</keyword>
<organism evidence="4 5">
    <name type="scientific">Fimbriimonas ginsengisoli Gsoil 348</name>
    <dbReference type="NCBI Taxonomy" id="661478"/>
    <lineage>
        <taxon>Bacteria</taxon>
        <taxon>Bacillati</taxon>
        <taxon>Armatimonadota</taxon>
        <taxon>Fimbriimonadia</taxon>
        <taxon>Fimbriimonadales</taxon>
        <taxon>Fimbriimonadaceae</taxon>
        <taxon>Fimbriimonas</taxon>
    </lineage>
</organism>
<evidence type="ECO:0000259" key="3">
    <source>
        <dbReference type="Pfam" id="PF05569"/>
    </source>
</evidence>
<feature type="region of interest" description="Disordered" evidence="1">
    <location>
        <begin position="444"/>
        <end position="474"/>
    </location>
</feature>
<feature type="transmembrane region" description="Helical" evidence="2">
    <location>
        <begin position="12"/>
        <end position="34"/>
    </location>
</feature>
<dbReference type="OrthoDB" id="219918at2"/>
<dbReference type="KEGG" id="fgi:OP10G_3244"/>
<dbReference type="RefSeq" id="WP_025229439.1">
    <property type="nucleotide sequence ID" value="NZ_CP007139.1"/>
</dbReference>
<dbReference type="PANTHER" id="PTHR34978">
    <property type="entry name" value="POSSIBLE SENSOR-TRANSDUCER PROTEIN BLAR"/>
    <property type="match status" value="1"/>
</dbReference>
<dbReference type="Proteomes" id="UP000027982">
    <property type="component" value="Chromosome"/>
</dbReference>
<keyword evidence="2" id="KW-0472">Membrane</keyword>
<dbReference type="STRING" id="661478.OP10G_3244"/>